<name>A0AAE1BI18_PETCI</name>
<organism evidence="2 3">
    <name type="scientific">Petrolisthes cinctipes</name>
    <name type="common">Flat porcelain crab</name>
    <dbReference type="NCBI Taxonomy" id="88211"/>
    <lineage>
        <taxon>Eukaryota</taxon>
        <taxon>Metazoa</taxon>
        <taxon>Ecdysozoa</taxon>
        <taxon>Arthropoda</taxon>
        <taxon>Crustacea</taxon>
        <taxon>Multicrustacea</taxon>
        <taxon>Malacostraca</taxon>
        <taxon>Eumalacostraca</taxon>
        <taxon>Eucarida</taxon>
        <taxon>Decapoda</taxon>
        <taxon>Pleocyemata</taxon>
        <taxon>Anomura</taxon>
        <taxon>Galatheoidea</taxon>
        <taxon>Porcellanidae</taxon>
        <taxon>Petrolisthes</taxon>
    </lineage>
</organism>
<reference evidence="2" key="1">
    <citation type="submission" date="2023-10" db="EMBL/GenBank/DDBJ databases">
        <title>Genome assemblies of two species of porcelain crab, Petrolisthes cinctipes and Petrolisthes manimaculis (Anomura: Porcellanidae).</title>
        <authorList>
            <person name="Angst P."/>
        </authorList>
    </citation>
    <scope>NUCLEOTIDE SEQUENCE</scope>
    <source>
        <strain evidence="2">PB745_01</strain>
        <tissue evidence="2">Gill</tissue>
    </source>
</reference>
<dbReference type="AlphaFoldDB" id="A0AAE1BI18"/>
<evidence type="ECO:0000313" key="2">
    <source>
        <dbReference type="EMBL" id="KAK3851086.1"/>
    </source>
</evidence>
<protein>
    <submittedName>
        <fullName evidence="2">Uncharacterized protein</fullName>
    </submittedName>
</protein>
<dbReference type="InterPro" id="IPR050778">
    <property type="entry name" value="Cueball_EGF_LRP_Nidogen"/>
</dbReference>
<dbReference type="Proteomes" id="UP001286313">
    <property type="component" value="Unassembled WGS sequence"/>
</dbReference>
<dbReference type="PANTHER" id="PTHR46513:SF13">
    <property type="entry name" value="EGF-LIKE DOMAIN-CONTAINING PROTEIN"/>
    <property type="match status" value="1"/>
</dbReference>
<dbReference type="SMART" id="SM00135">
    <property type="entry name" value="LY"/>
    <property type="match status" value="1"/>
</dbReference>
<proteinExistence type="predicted"/>
<gene>
    <name evidence="2" type="ORF">Pcinc_042239</name>
</gene>
<dbReference type="SUPFAM" id="SSF63825">
    <property type="entry name" value="YWTD domain"/>
    <property type="match status" value="1"/>
</dbReference>
<dbReference type="Pfam" id="PF00058">
    <property type="entry name" value="Ldl_recept_b"/>
    <property type="match status" value="1"/>
</dbReference>
<dbReference type="InterPro" id="IPR011042">
    <property type="entry name" value="6-blade_b-propeller_TolB-like"/>
</dbReference>
<keyword evidence="3" id="KW-1185">Reference proteome</keyword>
<dbReference type="InterPro" id="IPR000033">
    <property type="entry name" value="LDLR_classB_rpt"/>
</dbReference>
<keyword evidence="1" id="KW-0245">EGF-like domain</keyword>
<feature type="non-terminal residue" evidence="2">
    <location>
        <position position="50"/>
    </location>
</feature>
<dbReference type="Gene3D" id="2.120.10.30">
    <property type="entry name" value="TolB, C-terminal domain"/>
    <property type="match status" value="1"/>
</dbReference>
<dbReference type="EMBL" id="JAWQEG010008052">
    <property type="protein sequence ID" value="KAK3851086.1"/>
    <property type="molecule type" value="Genomic_DNA"/>
</dbReference>
<sequence>MDGSGRRVLLSRDLTWPNALTLDLPAQRLYFMDARHDIAHSVRLDGTDRK</sequence>
<evidence type="ECO:0000256" key="1">
    <source>
        <dbReference type="ARBA" id="ARBA00022536"/>
    </source>
</evidence>
<comment type="caution">
    <text evidence="2">The sequence shown here is derived from an EMBL/GenBank/DDBJ whole genome shotgun (WGS) entry which is preliminary data.</text>
</comment>
<evidence type="ECO:0000313" key="3">
    <source>
        <dbReference type="Proteomes" id="UP001286313"/>
    </source>
</evidence>
<dbReference type="PANTHER" id="PTHR46513">
    <property type="entry name" value="VITELLOGENIN RECEPTOR-LIKE PROTEIN-RELATED-RELATED"/>
    <property type="match status" value="1"/>
</dbReference>
<accession>A0AAE1BI18</accession>